<keyword evidence="6 11" id="KW-0865">Zymogen</keyword>
<evidence type="ECO:0000256" key="12">
    <source>
        <dbReference type="SAM" id="MobiDB-lite"/>
    </source>
</evidence>
<comment type="catalytic activity">
    <reaction evidence="8 11">
        <text>an N-terminal (5-L-glutamyl)-[peptide] + an alpha-amino acid = 5-L-glutamyl amino acid + an N-terminal L-alpha-aminoacyl-[peptide]</text>
        <dbReference type="Rhea" id="RHEA:23904"/>
        <dbReference type="Rhea" id="RHEA-COMP:9780"/>
        <dbReference type="Rhea" id="RHEA-COMP:9795"/>
        <dbReference type="ChEBI" id="CHEBI:77644"/>
        <dbReference type="ChEBI" id="CHEBI:78597"/>
        <dbReference type="ChEBI" id="CHEBI:78599"/>
        <dbReference type="ChEBI" id="CHEBI:78608"/>
        <dbReference type="EC" id="2.3.2.2"/>
    </reaction>
</comment>
<dbReference type="GO" id="GO:0006751">
    <property type="term" value="P:glutathione catabolic process"/>
    <property type="evidence" value="ECO:0007669"/>
    <property type="project" value="UniProtKB-UniRule"/>
</dbReference>
<evidence type="ECO:0000313" key="13">
    <source>
        <dbReference type="EMBL" id="CAG6399043.1"/>
    </source>
</evidence>
<evidence type="ECO:0000256" key="6">
    <source>
        <dbReference type="ARBA" id="ARBA00023145"/>
    </source>
</evidence>
<dbReference type="Gene3D" id="1.10.246.130">
    <property type="match status" value="1"/>
</dbReference>
<dbReference type="Gene3D" id="3.60.20.40">
    <property type="match status" value="1"/>
</dbReference>
<feature type="binding site" evidence="10">
    <location>
        <position position="515"/>
    </location>
    <ligand>
        <name>L-glutamate</name>
        <dbReference type="ChEBI" id="CHEBI:29985"/>
    </ligand>
</feature>
<keyword evidence="7 11" id="KW-0012">Acyltransferase</keyword>
<protein>
    <recommendedName>
        <fullName evidence="11">Glutathione hydrolase proenzyme</fullName>
        <ecNumber evidence="11">2.3.2.2</ecNumber>
        <ecNumber evidence="11">3.4.19.13</ecNumber>
    </recommendedName>
    <component>
        <recommendedName>
            <fullName evidence="11">Glutathione hydrolase large chain</fullName>
        </recommendedName>
    </component>
    <component>
        <recommendedName>
            <fullName evidence="11">Glutathione hydrolase small chain</fullName>
        </recommendedName>
    </component>
</protein>
<sequence length="616" mass="63517">MGRNRRGYAGAHPTRHGVRRRAGQAVAALAVTAVVGAVTAAAPAHHDPGSPPAKAPLAVGYGGAVASVDADATAAGVEVLRQGGNAVDAAVATAAALGVTEPYSSGIGGGGYFVYYSARAHQVFSIDGRETAPHSATDQLFVENGQPLAFADAVTSGRSVGVPGTAATWQTALDAWGSRSLGQVLRPAERIARQGFTVDPTFNSQTAANQDRFKDFPATAALFLPGGQPPAVGSTLRNPELARTYQELGAKGVGAIYHGDIGADIVRTVRKPPVDPAATRVVRTGDLTAADLAAYTAKKQPPTHTQYRGLDVYGPAPSSSGGTTVAEALNILQHTDLSDASQVQYLHHYIEASRIAFADRGRWVGDPAFEQVPTAGLTSQQFADSRACLIKDDAALTSPLAPGDPAHPAACGGTGTAAPTTYEGENTTHLTVADKWGNVVAYTLTIEQTGGSAITVPGRGFLLNNELTDFSFAPANPAVHDPNLPGPGKRPRSSISPTIVLKDGRPDFAIGSPGGATIITTVLQVLTEHVDRGLPLLDAIAAPRASQRNAANTELEPALWNSPLKSDLEGIGHHFAQNPEIGAATGIQRLGDGRWLAAAEPVRRGGGSAMVVVPAQ</sequence>
<evidence type="ECO:0000256" key="1">
    <source>
        <dbReference type="ARBA" id="ARBA00001049"/>
    </source>
</evidence>
<dbReference type="InterPro" id="IPR029055">
    <property type="entry name" value="Ntn_hydrolases_N"/>
</dbReference>
<keyword evidence="4 11" id="KW-0808">Transferase</keyword>
<keyword evidence="11" id="KW-0317">Glutathione biosynthesis</keyword>
<comment type="pathway">
    <text evidence="11">Sulfur metabolism; glutathione metabolism.</text>
</comment>
<keyword evidence="14" id="KW-1185">Reference proteome</keyword>
<name>A0A9W4GWJ5_9ACTN</name>
<dbReference type="PRINTS" id="PR01210">
    <property type="entry name" value="GGTRANSPTASE"/>
</dbReference>
<keyword evidence="5 11" id="KW-0378">Hydrolase</keyword>
<dbReference type="Proteomes" id="UP001152519">
    <property type="component" value="Unassembled WGS sequence"/>
</dbReference>
<feature type="binding site" evidence="10">
    <location>
        <position position="129"/>
    </location>
    <ligand>
        <name>L-glutamate</name>
        <dbReference type="ChEBI" id="CHEBI:29985"/>
    </ligand>
</feature>
<evidence type="ECO:0000256" key="9">
    <source>
        <dbReference type="PIRSR" id="PIRSR600101-1"/>
    </source>
</evidence>
<evidence type="ECO:0000313" key="14">
    <source>
        <dbReference type="Proteomes" id="UP001152519"/>
    </source>
</evidence>
<feature type="region of interest" description="Disordered" evidence="12">
    <location>
        <begin position="478"/>
        <end position="497"/>
    </location>
</feature>
<feature type="binding site" evidence="10">
    <location>
        <begin position="493"/>
        <end position="494"/>
    </location>
    <ligand>
        <name>L-glutamate</name>
        <dbReference type="ChEBI" id="CHEBI:29985"/>
    </ligand>
</feature>
<dbReference type="SUPFAM" id="SSF56235">
    <property type="entry name" value="N-terminal nucleophile aminohydrolases (Ntn hydrolases)"/>
    <property type="match status" value="1"/>
</dbReference>
<gene>
    <name evidence="13" type="ORF">SCOCK_80198</name>
</gene>
<dbReference type="GO" id="GO:0103068">
    <property type="term" value="F:leukotriene C4 gamma-glutamyl transferase activity"/>
    <property type="evidence" value="ECO:0007669"/>
    <property type="project" value="UniProtKB-EC"/>
</dbReference>
<evidence type="ECO:0000256" key="5">
    <source>
        <dbReference type="ARBA" id="ARBA00022801"/>
    </source>
</evidence>
<dbReference type="EC" id="3.4.19.13" evidence="11"/>
<comment type="catalytic activity">
    <reaction evidence="2 11">
        <text>glutathione + H2O = L-cysteinylglycine + L-glutamate</text>
        <dbReference type="Rhea" id="RHEA:28807"/>
        <dbReference type="ChEBI" id="CHEBI:15377"/>
        <dbReference type="ChEBI" id="CHEBI:29985"/>
        <dbReference type="ChEBI" id="CHEBI:57925"/>
        <dbReference type="ChEBI" id="CHEBI:61694"/>
        <dbReference type="EC" id="3.4.19.13"/>
    </reaction>
</comment>
<comment type="caution">
    <text evidence="13">The sequence shown here is derived from an EMBL/GenBank/DDBJ whole genome shotgun (WGS) entry which is preliminary data.</text>
</comment>
<dbReference type="InterPro" id="IPR000101">
    <property type="entry name" value="GGT_peptidase"/>
</dbReference>
<comment type="PTM">
    <text evidence="11">Cleaved by autocatalysis into a large and a small subunit.</text>
</comment>
<evidence type="ECO:0000256" key="8">
    <source>
        <dbReference type="ARBA" id="ARBA00047417"/>
    </source>
</evidence>
<dbReference type="EMBL" id="CAJSLV010000114">
    <property type="protein sequence ID" value="CAG6399043.1"/>
    <property type="molecule type" value="Genomic_DNA"/>
</dbReference>
<evidence type="ECO:0000256" key="2">
    <source>
        <dbReference type="ARBA" id="ARBA00001089"/>
    </source>
</evidence>
<dbReference type="NCBIfam" id="TIGR00066">
    <property type="entry name" value="g_glut_trans"/>
    <property type="match status" value="1"/>
</dbReference>
<proteinExistence type="inferred from homology"/>
<dbReference type="GO" id="GO:0036374">
    <property type="term" value="F:glutathione hydrolase activity"/>
    <property type="evidence" value="ECO:0007669"/>
    <property type="project" value="UniProtKB-UniRule"/>
</dbReference>
<accession>A0A9W4GWJ5</accession>
<comment type="similarity">
    <text evidence="3 11">Belongs to the gamma-glutamyltransferase family.</text>
</comment>
<organism evidence="13 14">
    <name type="scientific">Actinacidiphila cocklensis</name>
    <dbReference type="NCBI Taxonomy" id="887465"/>
    <lineage>
        <taxon>Bacteria</taxon>
        <taxon>Bacillati</taxon>
        <taxon>Actinomycetota</taxon>
        <taxon>Actinomycetes</taxon>
        <taxon>Kitasatosporales</taxon>
        <taxon>Streptomycetaceae</taxon>
        <taxon>Actinacidiphila</taxon>
    </lineage>
</organism>
<feature type="binding site" evidence="10">
    <location>
        <position position="469"/>
    </location>
    <ligand>
        <name>L-glutamate</name>
        <dbReference type="ChEBI" id="CHEBI:29985"/>
    </ligand>
</feature>
<evidence type="ECO:0000256" key="3">
    <source>
        <dbReference type="ARBA" id="ARBA00009381"/>
    </source>
</evidence>
<dbReference type="InterPro" id="IPR051792">
    <property type="entry name" value="GGT_bact"/>
</dbReference>
<reference evidence="13" key="1">
    <citation type="submission" date="2021-05" db="EMBL/GenBank/DDBJ databases">
        <authorList>
            <person name="Arsene-Ploetze F."/>
        </authorList>
    </citation>
    <scope>NUCLEOTIDE SEQUENCE</scope>
    <source>
        <strain evidence="13">DSM 42138</strain>
    </source>
</reference>
<comment type="catalytic activity">
    <reaction evidence="1 11">
        <text>an S-substituted glutathione + H2O = an S-substituted L-cysteinylglycine + L-glutamate</text>
        <dbReference type="Rhea" id="RHEA:59468"/>
        <dbReference type="ChEBI" id="CHEBI:15377"/>
        <dbReference type="ChEBI" id="CHEBI:29985"/>
        <dbReference type="ChEBI" id="CHEBI:90779"/>
        <dbReference type="ChEBI" id="CHEBI:143103"/>
        <dbReference type="EC" id="3.4.19.13"/>
    </reaction>
</comment>
<dbReference type="InterPro" id="IPR043138">
    <property type="entry name" value="GGT_lsub"/>
</dbReference>
<evidence type="ECO:0000256" key="4">
    <source>
        <dbReference type="ARBA" id="ARBA00022679"/>
    </source>
</evidence>
<evidence type="ECO:0000256" key="10">
    <source>
        <dbReference type="PIRSR" id="PIRSR600101-2"/>
    </source>
</evidence>
<dbReference type="InterPro" id="IPR043137">
    <property type="entry name" value="GGT_ssub_C"/>
</dbReference>
<evidence type="ECO:0000256" key="7">
    <source>
        <dbReference type="ARBA" id="ARBA00023315"/>
    </source>
</evidence>
<comment type="subunit">
    <text evidence="11">This enzyme consists of two polypeptide chains, which are synthesized in precursor form from a single polypeptide.</text>
</comment>
<dbReference type="PANTHER" id="PTHR43199:SF1">
    <property type="entry name" value="GLUTATHIONE HYDROLASE PROENZYME"/>
    <property type="match status" value="1"/>
</dbReference>
<dbReference type="Pfam" id="PF01019">
    <property type="entry name" value="G_glu_transpept"/>
    <property type="match status" value="1"/>
</dbReference>
<dbReference type="PANTHER" id="PTHR43199">
    <property type="entry name" value="GLUTATHIONE HYDROLASE"/>
    <property type="match status" value="1"/>
</dbReference>
<dbReference type="RefSeq" id="WP_251501244.1">
    <property type="nucleotide sequence ID" value="NZ_CAJSLV010000114.1"/>
</dbReference>
<dbReference type="EC" id="2.3.2.2" evidence="11"/>
<dbReference type="AlphaFoldDB" id="A0A9W4GWJ5"/>
<dbReference type="GO" id="GO:0006750">
    <property type="term" value="P:glutathione biosynthetic process"/>
    <property type="evidence" value="ECO:0007669"/>
    <property type="project" value="UniProtKB-KW"/>
</dbReference>
<feature type="active site" description="Nucleophile" evidence="9">
    <location>
        <position position="427"/>
    </location>
</feature>
<evidence type="ECO:0000256" key="11">
    <source>
        <dbReference type="RuleBase" id="RU368036"/>
    </source>
</evidence>